<sequence length="450" mass="49607">MEAVGTLASKFSGPAVRADRQDVATPSTATALTDPLFGKATHKHFPQLHHGLLGQSALTGEPVYLNTDAPFCLVAVGVQGAGKSHSVSTVIENCMLDVPRITHADKPCATLVFHYDTDQANYCQAATLTSPNESARIPPPVPVVERLIILVSPSFYYQRKRFYGNWPNCEVRPLLFRWREMTAGTIKSLMRVPIDKDPPLYMGSVLGLLRRLQKEDSFPTLASFKEQLETLDFSTTQSAPLQQRLSLIESLLAESSENAALPERIDLADACAPGTVVICDLTDPMLSAPESRGIFEVVLERFRTLSLKCGKLVVLDEAHKFLTHSTSSDELGSTIVELVRQMRHHGMRVVVSSQSPMTIPDELLELASVCLVHKFHSKDWFRRLQAKIPLDDAAFEAIMELPTGNAIVFATRWRDFGEDVEGLGRGVRQIRVRERITADGGTSKVTSGSK</sequence>
<gene>
    <name evidence="1" type="ORF">BDK51DRAFT_24173</name>
</gene>
<evidence type="ECO:0000313" key="2">
    <source>
        <dbReference type="Proteomes" id="UP000269721"/>
    </source>
</evidence>
<dbReference type="EMBL" id="KZ996368">
    <property type="protein sequence ID" value="RKO88975.1"/>
    <property type="molecule type" value="Genomic_DNA"/>
</dbReference>
<accession>A0A4P9WBJ6</accession>
<dbReference type="AlphaFoldDB" id="A0A4P9WBJ6"/>
<keyword evidence="2" id="KW-1185">Reference proteome</keyword>
<dbReference type="Proteomes" id="UP000269721">
    <property type="component" value="Unassembled WGS sequence"/>
</dbReference>
<reference evidence="2" key="1">
    <citation type="journal article" date="2018" name="Nat. Microbiol.">
        <title>Leveraging single-cell genomics to expand the fungal tree of life.</title>
        <authorList>
            <person name="Ahrendt S.R."/>
            <person name="Quandt C.A."/>
            <person name="Ciobanu D."/>
            <person name="Clum A."/>
            <person name="Salamov A."/>
            <person name="Andreopoulos B."/>
            <person name="Cheng J.F."/>
            <person name="Woyke T."/>
            <person name="Pelin A."/>
            <person name="Henrissat B."/>
            <person name="Reynolds N.K."/>
            <person name="Benny G.L."/>
            <person name="Smith M.E."/>
            <person name="James T.Y."/>
            <person name="Grigoriev I.V."/>
        </authorList>
    </citation>
    <scope>NUCLEOTIDE SEQUENCE [LARGE SCALE GENOMIC DNA]</scope>
</reference>
<organism evidence="1 2">
    <name type="scientific">Blyttiomyces helicus</name>
    <dbReference type="NCBI Taxonomy" id="388810"/>
    <lineage>
        <taxon>Eukaryota</taxon>
        <taxon>Fungi</taxon>
        <taxon>Fungi incertae sedis</taxon>
        <taxon>Chytridiomycota</taxon>
        <taxon>Chytridiomycota incertae sedis</taxon>
        <taxon>Chytridiomycetes</taxon>
        <taxon>Chytridiomycetes incertae sedis</taxon>
        <taxon>Blyttiomyces</taxon>
    </lineage>
</organism>
<dbReference type="InterPro" id="IPR027417">
    <property type="entry name" value="P-loop_NTPase"/>
</dbReference>
<name>A0A4P9WBJ6_9FUNG</name>
<evidence type="ECO:0008006" key="3">
    <source>
        <dbReference type="Google" id="ProtNLM"/>
    </source>
</evidence>
<proteinExistence type="predicted"/>
<dbReference type="Gene3D" id="3.40.50.300">
    <property type="entry name" value="P-loop containing nucleotide triphosphate hydrolases"/>
    <property type="match status" value="1"/>
</dbReference>
<dbReference type="OrthoDB" id="2316594at2759"/>
<dbReference type="SUPFAM" id="SSF52540">
    <property type="entry name" value="P-loop containing nucleoside triphosphate hydrolases"/>
    <property type="match status" value="1"/>
</dbReference>
<evidence type="ECO:0000313" key="1">
    <source>
        <dbReference type="EMBL" id="RKO88975.1"/>
    </source>
</evidence>
<protein>
    <recommendedName>
        <fullName evidence="3">P-loop containing nucleoside triphosphate hydrolase protein</fullName>
    </recommendedName>
</protein>